<protein>
    <submittedName>
        <fullName evidence="1">Uncharacterized protein</fullName>
    </submittedName>
</protein>
<proteinExistence type="predicted"/>
<organism evidence="1 2">
    <name type="scientific">Streptomyces stelliscabiei</name>
    <dbReference type="NCBI Taxonomy" id="146820"/>
    <lineage>
        <taxon>Bacteria</taxon>
        <taxon>Bacillati</taxon>
        <taxon>Actinomycetota</taxon>
        <taxon>Actinomycetes</taxon>
        <taxon>Kitasatosporales</taxon>
        <taxon>Streptomycetaceae</taxon>
        <taxon>Streptomyces</taxon>
    </lineage>
</organism>
<keyword evidence="2" id="KW-1185">Reference proteome</keyword>
<evidence type="ECO:0000313" key="1">
    <source>
        <dbReference type="EMBL" id="MBE1595111.1"/>
    </source>
</evidence>
<evidence type="ECO:0000313" key="2">
    <source>
        <dbReference type="Proteomes" id="UP000629287"/>
    </source>
</evidence>
<dbReference type="EMBL" id="JADBGF010000001">
    <property type="protein sequence ID" value="MBE1595111.1"/>
    <property type="molecule type" value="Genomic_DNA"/>
</dbReference>
<accession>A0A8I0P2J2</accession>
<gene>
    <name evidence="1" type="ORF">H4687_001240</name>
</gene>
<dbReference type="Proteomes" id="UP000629287">
    <property type="component" value="Unassembled WGS sequence"/>
</dbReference>
<name>A0A8I0P2J2_9ACTN</name>
<sequence length="59" mass="5995">MAVEWPEHRVRQVPSFPVTGGVTCSTGSKIWMTTKGSACGAGGAGVLPGYAGCLCVPVE</sequence>
<dbReference type="AlphaFoldDB" id="A0A8I0P2J2"/>
<reference evidence="1 2" key="1">
    <citation type="submission" date="2020-10" db="EMBL/GenBank/DDBJ databases">
        <title>Sequencing the genomes of 1000 actinobacteria strains.</title>
        <authorList>
            <person name="Klenk H.-P."/>
        </authorList>
    </citation>
    <scope>NUCLEOTIDE SEQUENCE [LARGE SCALE GENOMIC DNA]</scope>
    <source>
        <strain evidence="1 2">DSM 41803</strain>
    </source>
</reference>
<comment type="caution">
    <text evidence="1">The sequence shown here is derived from an EMBL/GenBank/DDBJ whole genome shotgun (WGS) entry which is preliminary data.</text>
</comment>